<dbReference type="SMART" id="SM00487">
    <property type="entry name" value="DEXDc"/>
    <property type="match status" value="1"/>
</dbReference>
<dbReference type="CDD" id="cd18793">
    <property type="entry name" value="SF2_C_SNF"/>
    <property type="match status" value="1"/>
</dbReference>
<dbReference type="HOGENOM" id="CLU_000315_21_1_9"/>
<proteinExistence type="predicted"/>
<dbReference type="Pfam" id="PF00271">
    <property type="entry name" value="Helicase_C"/>
    <property type="match status" value="1"/>
</dbReference>
<feature type="coiled-coil region" evidence="3">
    <location>
        <begin position="1009"/>
        <end position="1036"/>
    </location>
</feature>
<dbReference type="Pfam" id="PF08455">
    <property type="entry name" value="SNF2_assoc"/>
    <property type="match status" value="1"/>
</dbReference>
<evidence type="ECO:0000259" key="6">
    <source>
        <dbReference type="PROSITE" id="PS51194"/>
    </source>
</evidence>
<feature type="domain" description="Helicase ATP-binding" evidence="5">
    <location>
        <begin position="617"/>
        <end position="776"/>
    </location>
</feature>
<comment type="caution">
    <text evidence="7">The sequence shown here is derived from an EMBL/GenBank/DDBJ whole genome shotgun (WGS) entry which is preliminary data.</text>
</comment>
<dbReference type="CDD" id="cd18012">
    <property type="entry name" value="DEXQc_arch_SWI2_SNF2"/>
    <property type="match status" value="1"/>
</dbReference>
<evidence type="ECO:0000256" key="3">
    <source>
        <dbReference type="SAM" id="Coils"/>
    </source>
</evidence>
<dbReference type="RefSeq" id="WP_007207215.1">
    <property type="nucleotide sequence ID" value="NZ_GL622241.1"/>
</dbReference>
<dbReference type="PROSITE" id="PS51194">
    <property type="entry name" value="HELICASE_CTER"/>
    <property type="match status" value="1"/>
</dbReference>
<dbReference type="InterPro" id="IPR014001">
    <property type="entry name" value="Helicase_ATP-bd"/>
</dbReference>
<dbReference type="GO" id="GO:0005524">
    <property type="term" value="F:ATP binding"/>
    <property type="evidence" value="ECO:0007669"/>
    <property type="project" value="InterPro"/>
</dbReference>
<evidence type="ECO:0000256" key="2">
    <source>
        <dbReference type="PROSITE-ProRule" id="PRU00325"/>
    </source>
</evidence>
<dbReference type="InterPro" id="IPR027417">
    <property type="entry name" value="P-loop_NTPase"/>
</dbReference>
<dbReference type="Gene3D" id="3.40.50.300">
    <property type="entry name" value="P-loop containing nucleotide triphosphate hydrolases"/>
    <property type="match status" value="1"/>
</dbReference>
<dbReference type="InterPro" id="IPR007527">
    <property type="entry name" value="Znf_SWIM"/>
</dbReference>
<dbReference type="InterPro" id="IPR049730">
    <property type="entry name" value="SNF2/RAD54-like_C"/>
</dbReference>
<dbReference type="EMBL" id="AEPV01000004">
    <property type="protein sequence ID" value="EFU74964.1"/>
    <property type="molecule type" value="Genomic_DNA"/>
</dbReference>
<keyword evidence="3" id="KW-0175">Coiled coil</keyword>
<dbReference type="InterPro" id="IPR000330">
    <property type="entry name" value="SNF2_N"/>
</dbReference>
<dbReference type="Pfam" id="PF04434">
    <property type="entry name" value="SWIM"/>
    <property type="match status" value="1"/>
</dbReference>
<dbReference type="PROSITE" id="PS50966">
    <property type="entry name" value="ZF_SWIM"/>
    <property type="match status" value="1"/>
</dbReference>
<accession>E6LCV4</accession>
<dbReference type="PROSITE" id="PS51192">
    <property type="entry name" value="HELICASE_ATP_BIND_1"/>
    <property type="match status" value="1"/>
</dbReference>
<dbReference type="AlphaFoldDB" id="E6LCV4"/>
<keyword evidence="1" id="KW-0378">Hydrolase</keyword>
<protein>
    <submittedName>
        <fullName evidence="7">SNF2 family N-terminal domain protein</fullName>
    </submittedName>
</protein>
<evidence type="ECO:0000313" key="7">
    <source>
        <dbReference type="EMBL" id="EFU74964.1"/>
    </source>
</evidence>
<dbReference type="GO" id="GO:0008270">
    <property type="term" value="F:zinc ion binding"/>
    <property type="evidence" value="ECO:0007669"/>
    <property type="project" value="UniProtKB-KW"/>
</dbReference>
<dbReference type="OrthoDB" id="9760715at2"/>
<dbReference type="FunFam" id="3.40.50.300:FF:000533">
    <property type="entry name" value="Helicase, Snf2 family"/>
    <property type="match status" value="1"/>
</dbReference>
<keyword evidence="8" id="KW-1185">Reference proteome</keyword>
<name>E6LCV4_ENTI1</name>
<dbReference type="Pfam" id="PF00176">
    <property type="entry name" value="SNF2-rel_dom"/>
    <property type="match status" value="1"/>
</dbReference>
<dbReference type="STRING" id="888064.HMPREF9088_0194"/>
<evidence type="ECO:0000256" key="1">
    <source>
        <dbReference type="ARBA" id="ARBA00022801"/>
    </source>
</evidence>
<dbReference type="GO" id="GO:0016787">
    <property type="term" value="F:hydrolase activity"/>
    <property type="evidence" value="ECO:0007669"/>
    <property type="project" value="UniProtKB-KW"/>
</dbReference>
<evidence type="ECO:0000259" key="4">
    <source>
        <dbReference type="PROSITE" id="PS50966"/>
    </source>
</evidence>
<dbReference type="Proteomes" id="UP000010296">
    <property type="component" value="Unassembled WGS sequence"/>
</dbReference>
<gene>
    <name evidence="7" type="ORF">HMPREF9088_0194</name>
</gene>
<sequence length="1055" mass="120582">MKWSIPERIIGKGRAYLESGRVLSITPDPAQQVWHAEVLGSELYQVELDATAKEEDFCQCPYWEEHKYCKHTVAAELYLRQQGKTRQLPKDDTTAPRVFSPVDLFANGLKNLHERTKSVSAPKLGIEVLLESLPTNPYHDDMDVLGISIKVGLLEERKYVVKNIYKFLQMVSEEKKYVANKKHTFLLAKQAFDSKTVALLDCLQAIAQTQQLLGQQGLQVKGKLDKKYLLLPVEQAESVLATLQTVPFQFSGPSEWTTMTAEFHEAPLLYFIKKQGDKAVLDVADAFDKVYRYYHWALKDGHLYRLSDEQLTAYTTIEQLIKRLPEPEVSFDREHFSSLFRQVVPVLRTVGQVTVAQEVQELVTEEALQVTFYLRKRRGMIDTKVHFQYGDSIFSTDDKESVKPIRTQQVLRDLENEQAVLTLLATLGFEKDETSWQRPIPTGEALYHFFRVDIPKLRQMGTVKIGQKLRELYLDGKFLAPDVLVDEESSWLSIRFDVTGIQDHEIDAMLRSLMQHDRFYTLESGQVVSLETEAFQQTAQVLAQLRAGFQFENGVVQLPKNQSIHVQQVLGTNVSYSDDFKQMTQNLVHPELFAAELPQGINAQLRDYQVAGYRWLKMLSSYQFGGILADEMGLGKTLQAICYLLSEKQANESLQALIVAPASLTYNWLQEIRKFAPSLDAVVVNGTKEEREALLQQKADIYITSYASLRQDIDQYQARALEYLILDEAQMVKNSGTKTAQALRSLSVRQRFALSGTPIENNLDELWSLFQLIMPGFFPAKAVYRQFSAEKIAQMIQPFVLRRDKATVLSDLPEKIEMNYYSTLTTDQKTIYLAYLRQMQEEISQMDSSTFKKNRISILAGLTRLRQICCDPRLFVDEYQGGSGKLEQVKDLLLAAKENKRRVLLFSQFTSMLSLIADELDEMGLSHFYLRGSTPPKDRIEMVDAFNEGEADVFLISLKAGGTGLNLTGANTVILYDLWWNPAVEEQAAGRAHRMGQKQVVEIWRMISEGTIEERMDDLQNEKRELFQKVIQGNEAQLQQMTEEDIRLILSMGDE</sequence>
<dbReference type="InterPro" id="IPR001650">
    <property type="entry name" value="Helicase_C-like"/>
</dbReference>
<keyword evidence="2" id="KW-0479">Metal-binding</keyword>
<keyword evidence="2" id="KW-0863">Zinc-finger</keyword>
<keyword evidence="2" id="KW-0862">Zinc</keyword>
<dbReference type="SMART" id="SM00490">
    <property type="entry name" value="HELICc"/>
    <property type="match status" value="1"/>
</dbReference>
<organism evidence="7 8">
    <name type="scientific">Enterococcus italicus (strain DSM 15952 / CCUG 50447 / LMG 22039 / TP 1.5)</name>
    <dbReference type="NCBI Taxonomy" id="888064"/>
    <lineage>
        <taxon>Bacteria</taxon>
        <taxon>Bacillati</taxon>
        <taxon>Bacillota</taxon>
        <taxon>Bacilli</taxon>
        <taxon>Lactobacillales</taxon>
        <taxon>Enterococcaceae</taxon>
        <taxon>Enterococcus</taxon>
    </lineage>
</organism>
<dbReference type="eggNOG" id="COG0553">
    <property type="taxonomic scope" value="Bacteria"/>
</dbReference>
<dbReference type="eggNOG" id="COG4715">
    <property type="taxonomic scope" value="Bacteria"/>
</dbReference>
<dbReference type="InterPro" id="IPR038718">
    <property type="entry name" value="SNF2-like_sf"/>
</dbReference>
<dbReference type="Gene3D" id="3.40.50.10810">
    <property type="entry name" value="Tandem AAA-ATPase domain"/>
    <property type="match status" value="1"/>
</dbReference>
<feature type="domain" description="Helicase C-terminal" evidence="6">
    <location>
        <begin position="888"/>
        <end position="1042"/>
    </location>
</feature>
<evidence type="ECO:0000313" key="8">
    <source>
        <dbReference type="Proteomes" id="UP000010296"/>
    </source>
</evidence>
<reference evidence="7 8" key="1">
    <citation type="submission" date="2010-12" db="EMBL/GenBank/DDBJ databases">
        <authorList>
            <person name="Muzny D."/>
            <person name="Qin X."/>
            <person name="Deng J."/>
            <person name="Jiang H."/>
            <person name="Liu Y."/>
            <person name="Qu J."/>
            <person name="Song X.-Z."/>
            <person name="Zhang L."/>
            <person name="Thornton R."/>
            <person name="Coyle M."/>
            <person name="Francisco L."/>
            <person name="Jackson L."/>
            <person name="Javaid M."/>
            <person name="Korchina V."/>
            <person name="Kovar C."/>
            <person name="Mata R."/>
            <person name="Mathew T."/>
            <person name="Ngo R."/>
            <person name="Nguyen L."/>
            <person name="Nguyen N."/>
            <person name="Okwuonu G."/>
            <person name="Ongeri F."/>
            <person name="Pham C."/>
            <person name="Simmons D."/>
            <person name="Wilczek-Boney K."/>
            <person name="Hale W."/>
            <person name="Jakkamsetti A."/>
            <person name="Pham P."/>
            <person name="Ruth R."/>
            <person name="San Lucas F."/>
            <person name="Warren J."/>
            <person name="Zhang J."/>
            <person name="Zhao Z."/>
            <person name="Zhou C."/>
            <person name="Zhu D."/>
            <person name="Lee S."/>
            <person name="Bess C."/>
            <person name="Blankenburg K."/>
            <person name="Forbes L."/>
            <person name="Fu Q."/>
            <person name="Gubbala S."/>
            <person name="Hirani K."/>
            <person name="Jayaseelan J.C."/>
            <person name="Lara F."/>
            <person name="Munidasa M."/>
            <person name="Palculict T."/>
            <person name="Patil S."/>
            <person name="Pu L.-L."/>
            <person name="Saada N."/>
            <person name="Tang L."/>
            <person name="Weissenberger G."/>
            <person name="Zhu Y."/>
            <person name="Hemphill L."/>
            <person name="Shang Y."/>
            <person name="Youmans B."/>
            <person name="Ayvaz T."/>
            <person name="Ross M."/>
            <person name="Santibanez J."/>
            <person name="Aqrawi P."/>
            <person name="Gross S."/>
            <person name="Joshi V."/>
            <person name="Fowler G."/>
            <person name="Nazareth L."/>
            <person name="Reid J."/>
            <person name="Worley K."/>
            <person name="Petrosino J."/>
            <person name="Highlander S."/>
            <person name="Gibbs R."/>
        </authorList>
    </citation>
    <scope>NUCLEOTIDE SEQUENCE [LARGE SCALE GENOMIC DNA]</scope>
    <source>
        <strain evidence="8">DSM 15952 / CCUG 50447 / LMG 22039 / TP 1.5</strain>
    </source>
</reference>
<evidence type="ECO:0000259" key="5">
    <source>
        <dbReference type="PROSITE" id="PS51192"/>
    </source>
</evidence>
<dbReference type="InterPro" id="IPR013663">
    <property type="entry name" value="Helicase_SWF/SNF/SWI_bac"/>
</dbReference>
<feature type="domain" description="SWIM-type" evidence="4">
    <location>
        <begin position="44"/>
        <end position="80"/>
    </location>
</feature>
<dbReference type="PATRIC" id="fig|888064.11.peg.508"/>
<dbReference type="PANTHER" id="PTHR10799">
    <property type="entry name" value="SNF2/RAD54 HELICASE FAMILY"/>
    <property type="match status" value="1"/>
</dbReference>
<dbReference type="SUPFAM" id="SSF52540">
    <property type="entry name" value="P-loop containing nucleoside triphosphate hydrolases"/>
    <property type="match status" value="2"/>
</dbReference>